<dbReference type="OMA" id="KFAPCGG"/>
<dbReference type="Pfam" id="PF09917">
    <property type="entry name" value="DUF2147"/>
    <property type="match status" value="1"/>
</dbReference>
<gene>
    <name evidence="3" type="ORF">HW564_21260</name>
</gene>
<name>A0A850LNS8_9RHOB</name>
<feature type="domain" description="DUF2147" evidence="2">
    <location>
        <begin position="25"/>
        <end position="130"/>
    </location>
</feature>
<dbReference type="PANTHER" id="PTHR36919:SF2">
    <property type="entry name" value="BLL6627 PROTEIN"/>
    <property type="match status" value="1"/>
</dbReference>
<sequence>MKRLILAAGATLALAGMAMADPAAGTWQTEPGDTGGYLHVAIAPCGAQVCGTIKAAYDKNGAKQNDYEHAGKRMLWDMQPGGDGSYSGGQIWAPDSGKTYGSKMSLAGNTLTVKGCVAGGLICRGQAWKRVN</sequence>
<reference evidence="3 4" key="1">
    <citation type="journal article" date="2020" name="Proc. Natl. Acad. Sci. U.S.A.">
        <title>Ecological drivers of bacterial community assembly in synthetic phycospheres.</title>
        <authorList>
            <person name="Fu H."/>
            <person name="Uchimiya M."/>
            <person name="Gore J."/>
            <person name="Moran M.A."/>
        </authorList>
    </citation>
    <scope>NUCLEOTIDE SEQUENCE [LARGE SCALE GENOMIC DNA]</scope>
    <source>
        <strain evidence="3">HF-Din03</strain>
    </source>
</reference>
<dbReference type="Proteomes" id="UP000565723">
    <property type="component" value="Unassembled WGS sequence"/>
</dbReference>
<evidence type="ECO:0000259" key="2">
    <source>
        <dbReference type="Pfam" id="PF09917"/>
    </source>
</evidence>
<evidence type="ECO:0000256" key="1">
    <source>
        <dbReference type="SAM" id="SignalP"/>
    </source>
</evidence>
<dbReference type="AlphaFoldDB" id="A0A850LNS8"/>
<evidence type="ECO:0000313" key="4">
    <source>
        <dbReference type="Proteomes" id="UP000565723"/>
    </source>
</evidence>
<feature type="chain" id="PRO_5032458915" evidence="1">
    <location>
        <begin position="21"/>
        <end position="132"/>
    </location>
</feature>
<feature type="signal peptide" evidence="1">
    <location>
        <begin position="1"/>
        <end position="20"/>
    </location>
</feature>
<dbReference type="InterPro" id="IPR019223">
    <property type="entry name" value="DUF2147"/>
</dbReference>
<dbReference type="EMBL" id="JABXIY010000068">
    <property type="protein sequence ID" value="NVK99460.1"/>
    <property type="molecule type" value="Genomic_DNA"/>
</dbReference>
<dbReference type="RefSeq" id="WP_011046905.1">
    <property type="nucleotide sequence ID" value="NZ_CP076685.1"/>
</dbReference>
<protein>
    <submittedName>
        <fullName evidence="3">DUF2147 domain-containing protein</fullName>
    </submittedName>
</protein>
<evidence type="ECO:0000313" key="3">
    <source>
        <dbReference type="EMBL" id="NVK99460.1"/>
    </source>
</evidence>
<proteinExistence type="predicted"/>
<keyword evidence="1" id="KW-0732">Signal</keyword>
<comment type="caution">
    <text evidence="3">The sequence shown here is derived from an EMBL/GenBank/DDBJ whole genome shotgun (WGS) entry which is preliminary data.</text>
</comment>
<dbReference type="PANTHER" id="PTHR36919">
    <property type="entry name" value="BLR1215 PROTEIN"/>
    <property type="match status" value="1"/>
</dbReference>
<accession>A0A850LNS8</accession>
<dbReference type="Gene3D" id="2.40.128.520">
    <property type="match status" value="1"/>
</dbReference>
<organism evidence="3 4">
    <name type="scientific">Ruegeria pomeroyi</name>
    <dbReference type="NCBI Taxonomy" id="89184"/>
    <lineage>
        <taxon>Bacteria</taxon>
        <taxon>Pseudomonadati</taxon>
        <taxon>Pseudomonadota</taxon>
        <taxon>Alphaproteobacteria</taxon>
        <taxon>Rhodobacterales</taxon>
        <taxon>Roseobacteraceae</taxon>
        <taxon>Ruegeria</taxon>
    </lineage>
</organism>